<protein>
    <submittedName>
        <fullName evidence="2">EGF-like domain-containing protein</fullName>
    </submittedName>
</protein>
<name>A0AC35U5V5_9BILA</name>
<dbReference type="Proteomes" id="UP000095286">
    <property type="component" value="Unplaced"/>
</dbReference>
<organism evidence="1 2">
    <name type="scientific">Rhabditophanes sp. KR3021</name>
    <dbReference type="NCBI Taxonomy" id="114890"/>
    <lineage>
        <taxon>Eukaryota</taxon>
        <taxon>Metazoa</taxon>
        <taxon>Ecdysozoa</taxon>
        <taxon>Nematoda</taxon>
        <taxon>Chromadorea</taxon>
        <taxon>Rhabditida</taxon>
        <taxon>Tylenchina</taxon>
        <taxon>Panagrolaimomorpha</taxon>
        <taxon>Strongyloidoidea</taxon>
        <taxon>Alloionematidae</taxon>
        <taxon>Rhabditophanes</taxon>
    </lineage>
</organism>
<dbReference type="WBParaSite" id="RSKR_0000804650.1">
    <property type="protein sequence ID" value="RSKR_0000804650.1"/>
    <property type="gene ID" value="RSKR_0000804650"/>
</dbReference>
<sequence length="237" mass="27655">MNSSLLTLACVISLLFQFTFINCAKSKIKSFSCTKDTVSPLTYLLLTSPEKACNCDKNWNQEFCSNVVHYKEIYSKNSPTVCICRKNTNFQKGCLQFMMRCVGKAKNGLFFRNKECGCCFNQPDEFCNQFMCKNMTPHFDDNEMVNCDCFDSWEYPYHVCMANKTTDKIWYEPSHIRDFYDFLFGRNRIYVLASFILVLAIGIILCFNYNQQKPQNTSRTRIIDPNSNFLMQPRSDV</sequence>
<reference evidence="2" key="1">
    <citation type="submission" date="2016-11" db="UniProtKB">
        <authorList>
            <consortium name="WormBaseParasite"/>
        </authorList>
    </citation>
    <scope>IDENTIFICATION</scope>
    <source>
        <strain evidence="2">KR3021</strain>
    </source>
</reference>
<evidence type="ECO:0000313" key="2">
    <source>
        <dbReference type="WBParaSite" id="RSKR_0000804650.1"/>
    </source>
</evidence>
<proteinExistence type="predicted"/>
<accession>A0AC35U5V5</accession>
<evidence type="ECO:0000313" key="1">
    <source>
        <dbReference type="Proteomes" id="UP000095286"/>
    </source>
</evidence>